<sequence length="738" mass="81466">MKLIHLISGGDVGGAKTHVLSLLQGLNRTEDVHLICFMEGPFAEEARCLGIPTTVIEGSNPMAVRKRILAIIRHDDCQLLHCHGARANMIGALVQRQARIPVISTIHSDYRLDYLGRPLAALTYGNINKVALRRFDAWIGVSDGMRQLLISRGFDPQRIFPLYNGVDFSTPLKTVPRDEWLRGIGLTPTDKTVVFGIAARISPVKDMTTLVRAFAAAVKQVPDIRLAIAGDGEQAGEIRALAKELCPEGTVFFPGWLEDVNSFYQALDVNVLTSLSETFPYALTEGARMHCATIASNVGGVPYLIDDGENGLLFEPQDVSALTAHMLTLATDAAKRRGMGEALYEKTKRDFSVQAMVEKQKHYYEIIIRRFRRPKLERDGVVICGAYGKGNGGDNAILDAIVAQLRHIDPDLPICALSRTPKETRAAACVDSLYTFRLLAIRRRMHHAKLYLSGGGTLIQDTTSTRSLLYYLSSIRMAARAGCRVMLYGCGVGPVSRPRNCERTAKTLNRYAEIISLRDRYSEETLRALGVTTPEIRLTADPALLIDPGDTPAIHSFLHRSGLAEGTRYALFALRPWKDFDRHIAAFANAAEYAHREYGLTPVLYAMEPCRDRAALNAVAAQLRCPYLLLEAGSNGTEIVALIRRMSLVIAMRLHTLIFAAGQGVPMVGVVYDPKVSGFLDYLGQDLYLPLEEANAASLCDLIDTAMAEQMFEAENIRSLRELAAENEELARHLLTEE</sequence>
<evidence type="ECO:0000259" key="3">
    <source>
        <dbReference type="Pfam" id="PF13439"/>
    </source>
</evidence>
<keyword evidence="4" id="KW-0808">Transferase</keyword>
<proteinExistence type="predicted"/>
<evidence type="ECO:0000259" key="2">
    <source>
        <dbReference type="Pfam" id="PF04230"/>
    </source>
</evidence>
<keyword evidence="5" id="KW-1185">Reference proteome</keyword>
<dbReference type="PANTHER" id="PTHR36836:SF1">
    <property type="entry name" value="COLANIC ACID BIOSYNTHESIS PROTEIN WCAK"/>
    <property type="match status" value="1"/>
</dbReference>
<accession>A0ABV1G4B8</accession>
<protein>
    <submittedName>
        <fullName evidence="4">Polysaccharide pyruvyl transferase CsaB</fullName>
    </submittedName>
</protein>
<feature type="domain" description="Glycosyl transferase family 1" evidence="1">
    <location>
        <begin position="190"/>
        <end position="344"/>
    </location>
</feature>
<dbReference type="SUPFAM" id="SSF53756">
    <property type="entry name" value="UDP-Glycosyltransferase/glycogen phosphorylase"/>
    <property type="match status" value="2"/>
</dbReference>
<dbReference type="GO" id="GO:0016740">
    <property type="term" value="F:transferase activity"/>
    <property type="evidence" value="ECO:0007669"/>
    <property type="project" value="UniProtKB-KW"/>
</dbReference>
<dbReference type="EMBL" id="JBBMFF010000142">
    <property type="protein sequence ID" value="MEQ2510266.1"/>
    <property type="molecule type" value="Genomic_DNA"/>
</dbReference>
<evidence type="ECO:0000313" key="4">
    <source>
        <dbReference type="EMBL" id="MEQ2510266.1"/>
    </source>
</evidence>
<dbReference type="Proteomes" id="UP001491552">
    <property type="component" value="Unassembled WGS sequence"/>
</dbReference>
<dbReference type="InterPro" id="IPR028098">
    <property type="entry name" value="Glyco_trans_4-like_N"/>
</dbReference>
<evidence type="ECO:0000259" key="1">
    <source>
        <dbReference type="Pfam" id="PF00534"/>
    </source>
</evidence>
<dbReference type="Pfam" id="PF00534">
    <property type="entry name" value="Glycos_transf_1"/>
    <property type="match status" value="1"/>
</dbReference>
<dbReference type="RefSeq" id="WP_349134970.1">
    <property type="nucleotide sequence ID" value="NZ_JBBMFF010000142.1"/>
</dbReference>
<evidence type="ECO:0000313" key="5">
    <source>
        <dbReference type="Proteomes" id="UP001491552"/>
    </source>
</evidence>
<feature type="domain" description="Polysaccharide pyruvyl transferase" evidence="2">
    <location>
        <begin position="391"/>
        <end position="674"/>
    </location>
</feature>
<feature type="domain" description="Glycosyltransferase subfamily 4-like N-terminal" evidence="3">
    <location>
        <begin position="12"/>
        <end position="168"/>
    </location>
</feature>
<reference evidence="4 5" key="1">
    <citation type="submission" date="2024-03" db="EMBL/GenBank/DDBJ databases">
        <title>Human intestinal bacterial collection.</title>
        <authorList>
            <person name="Pauvert C."/>
            <person name="Hitch T.C.A."/>
            <person name="Clavel T."/>
        </authorList>
    </citation>
    <scope>NUCLEOTIDE SEQUENCE [LARGE SCALE GENOMIC DNA]</scope>
    <source>
        <strain evidence="4 5">CLA-AA-H192</strain>
    </source>
</reference>
<dbReference type="InterPro" id="IPR007345">
    <property type="entry name" value="Polysacch_pyruvyl_Trfase"/>
</dbReference>
<dbReference type="InterPro" id="IPR001296">
    <property type="entry name" value="Glyco_trans_1"/>
</dbReference>
<gene>
    <name evidence="4" type="primary">csaB</name>
    <name evidence="4" type="ORF">WMO66_03215</name>
</gene>
<organism evidence="4 5">
    <name type="scientific">Faecousia intestinalis</name>
    <dbReference type="NCBI Taxonomy" id="3133167"/>
    <lineage>
        <taxon>Bacteria</taxon>
        <taxon>Bacillati</taxon>
        <taxon>Bacillota</taxon>
        <taxon>Clostridia</taxon>
        <taxon>Eubacteriales</taxon>
        <taxon>Oscillospiraceae</taxon>
        <taxon>Faecousia</taxon>
    </lineage>
</organism>
<dbReference type="Gene3D" id="3.40.50.2000">
    <property type="entry name" value="Glycogen Phosphorylase B"/>
    <property type="match status" value="2"/>
</dbReference>
<dbReference type="PANTHER" id="PTHR36836">
    <property type="entry name" value="COLANIC ACID BIOSYNTHESIS PROTEIN WCAK"/>
    <property type="match status" value="1"/>
</dbReference>
<dbReference type="InterPro" id="IPR019896">
    <property type="entry name" value="Polysacch_pyruvyl_Trfase_CsaB"/>
</dbReference>
<comment type="caution">
    <text evidence="4">The sequence shown here is derived from an EMBL/GenBank/DDBJ whole genome shotgun (WGS) entry which is preliminary data.</text>
</comment>
<dbReference type="Pfam" id="PF04230">
    <property type="entry name" value="PS_pyruv_trans"/>
    <property type="match status" value="1"/>
</dbReference>
<name>A0ABV1G4B8_9FIRM</name>
<dbReference type="Pfam" id="PF13439">
    <property type="entry name" value="Glyco_transf_4"/>
    <property type="match status" value="1"/>
</dbReference>
<dbReference type="NCBIfam" id="TIGR03609">
    <property type="entry name" value="S_layer_CsaB"/>
    <property type="match status" value="1"/>
</dbReference>